<evidence type="ECO:0000256" key="4">
    <source>
        <dbReference type="ARBA" id="ARBA00023139"/>
    </source>
</evidence>
<keyword evidence="7 8" id="KW-0131">Cell cycle</keyword>
<comment type="subunit">
    <text evidence="8">The Tol-Pal system is composed of five core proteins: the inner membrane proteins TolA, TolQ and TolR, the periplasmic protein TolB and the outer membrane protein Pal. They form a network linking the inner and outer membranes and the peptidoglycan layer.</text>
</comment>
<proteinExistence type="inferred from homology"/>
<dbReference type="PANTHER" id="PTHR30329:SF21">
    <property type="entry name" value="LIPOPROTEIN YIAD-RELATED"/>
    <property type="match status" value="1"/>
</dbReference>
<evidence type="ECO:0000313" key="13">
    <source>
        <dbReference type="Proteomes" id="UP001165541"/>
    </source>
</evidence>
<keyword evidence="6 8" id="KW-0449">Lipoprotein</keyword>
<feature type="chain" id="PRO_5046546232" description="Peptidoglycan-associated lipoprotein" evidence="10">
    <location>
        <begin position="21"/>
        <end position="181"/>
    </location>
</feature>
<evidence type="ECO:0000256" key="1">
    <source>
        <dbReference type="ARBA" id="ARBA00022618"/>
    </source>
</evidence>
<keyword evidence="13" id="KW-1185">Reference proteome</keyword>
<dbReference type="Pfam" id="PF00691">
    <property type="entry name" value="OmpA"/>
    <property type="match status" value="1"/>
</dbReference>
<dbReference type="PROSITE" id="PS01068">
    <property type="entry name" value="OMPA_1"/>
    <property type="match status" value="1"/>
</dbReference>
<evidence type="ECO:0000256" key="7">
    <source>
        <dbReference type="ARBA" id="ARBA00023306"/>
    </source>
</evidence>
<name>A0ABT0YHI0_9BURK</name>
<gene>
    <name evidence="8 12" type="primary">pal</name>
    <name evidence="12" type="ORF">M8A51_01360</name>
</gene>
<evidence type="ECO:0000313" key="12">
    <source>
        <dbReference type="EMBL" id="MCM5678177.1"/>
    </source>
</evidence>
<dbReference type="InterPro" id="IPR006690">
    <property type="entry name" value="OMPA-like_CS"/>
</dbReference>
<evidence type="ECO:0000256" key="6">
    <source>
        <dbReference type="ARBA" id="ARBA00023288"/>
    </source>
</evidence>
<evidence type="ECO:0000256" key="8">
    <source>
        <dbReference type="HAMAP-Rule" id="MF_02204"/>
    </source>
</evidence>
<comment type="similarity">
    <text evidence="8">Belongs to the Pal lipoprotein family.</text>
</comment>
<dbReference type="InterPro" id="IPR036737">
    <property type="entry name" value="OmpA-like_sf"/>
</dbReference>
<sequence>MKFRTASSMLVAACMLAVLAGCGSSVKLDETPVESRTGTPVGQVGAQGGRTSQSQVSPVDLSAQQNPNGAAGQLARVVYFDFDSYVVKDEYAPTIASYARSLAGNAQRRLTIEGHADDRGGREYNLALGQKRAEAVRKSLELLGVKENQMEAVSYGEERPAMQGASEEAWAKNRRAELNLR</sequence>
<dbReference type="CDD" id="cd07185">
    <property type="entry name" value="OmpA_C-like"/>
    <property type="match status" value="1"/>
</dbReference>
<accession>A0ABT0YHI0</accession>
<keyword evidence="1 8" id="KW-0132">Cell division</keyword>
<evidence type="ECO:0000256" key="5">
    <source>
        <dbReference type="ARBA" id="ARBA00023237"/>
    </source>
</evidence>
<keyword evidence="4 8" id="KW-0564">Palmitate</keyword>
<dbReference type="InterPro" id="IPR039001">
    <property type="entry name" value="Pal"/>
</dbReference>
<dbReference type="Gene3D" id="3.30.1330.60">
    <property type="entry name" value="OmpA-like domain"/>
    <property type="match status" value="1"/>
</dbReference>
<evidence type="ECO:0000256" key="3">
    <source>
        <dbReference type="ARBA" id="ARBA00023136"/>
    </source>
</evidence>
<feature type="region of interest" description="Disordered" evidence="9">
    <location>
        <begin position="30"/>
        <end position="55"/>
    </location>
</feature>
<dbReference type="SUPFAM" id="SSF103088">
    <property type="entry name" value="OmpA-like"/>
    <property type="match status" value="1"/>
</dbReference>
<evidence type="ECO:0000256" key="2">
    <source>
        <dbReference type="ARBA" id="ARBA00022729"/>
    </source>
</evidence>
<comment type="caution">
    <text evidence="12">The sequence shown here is derived from an EMBL/GenBank/DDBJ whole genome shotgun (WGS) entry which is preliminary data.</text>
</comment>
<keyword evidence="2 8" id="KW-0732">Signal</keyword>
<dbReference type="NCBIfam" id="TIGR02802">
    <property type="entry name" value="Pal_lipo"/>
    <property type="match status" value="1"/>
</dbReference>
<dbReference type="InterPro" id="IPR050330">
    <property type="entry name" value="Bact_OuterMem_StrucFunc"/>
</dbReference>
<protein>
    <recommendedName>
        <fullName evidence="8">Peptidoglycan-associated lipoprotein</fullName>
        <shortName evidence="8">PAL</shortName>
    </recommendedName>
</protein>
<dbReference type="HAMAP" id="MF_02204">
    <property type="entry name" value="Pal"/>
    <property type="match status" value="1"/>
</dbReference>
<reference evidence="12" key="1">
    <citation type="submission" date="2022-05" db="EMBL/GenBank/DDBJ databases">
        <title>Schlegelella sp. nov., isolated from mangrove soil.</title>
        <authorList>
            <person name="Liu Y."/>
            <person name="Ge X."/>
            <person name="Liu W."/>
        </authorList>
    </citation>
    <scope>NUCLEOTIDE SEQUENCE</scope>
    <source>
        <strain evidence="12">S2-27</strain>
    </source>
</reference>
<evidence type="ECO:0000256" key="9">
    <source>
        <dbReference type="SAM" id="MobiDB-lite"/>
    </source>
</evidence>
<dbReference type="InterPro" id="IPR006665">
    <property type="entry name" value="OmpA-like"/>
</dbReference>
<dbReference type="PANTHER" id="PTHR30329">
    <property type="entry name" value="STATOR ELEMENT OF FLAGELLAR MOTOR COMPLEX"/>
    <property type="match status" value="1"/>
</dbReference>
<dbReference type="InterPro" id="IPR014169">
    <property type="entry name" value="Pal_lipo_C"/>
</dbReference>
<dbReference type="PROSITE" id="PS51123">
    <property type="entry name" value="OMPA_2"/>
    <property type="match status" value="1"/>
</dbReference>
<keyword evidence="5 8" id="KW-0998">Cell outer membrane</keyword>
<dbReference type="Proteomes" id="UP001165541">
    <property type="component" value="Unassembled WGS sequence"/>
</dbReference>
<dbReference type="PROSITE" id="PS51257">
    <property type="entry name" value="PROKAR_LIPOPROTEIN"/>
    <property type="match status" value="1"/>
</dbReference>
<evidence type="ECO:0000259" key="11">
    <source>
        <dbReference type="PROSITE" id="PS51123"/>
    </source>
</evidence>
<dbReference type="EMBL" id="JAMKFE010000001">
    <property type="protein sequence ID" value="MCM5678177.1"/>
    <property type="molecule type" value="Genomic_DNA"/>
</dbReference>
<dbReference type="InterPro" id="IPR006664">
    <property type="entry name" value="OMP_bac"/>
</dbReference>
<keyword evidence="3 8" id="KW-0472">Membrane</keyword>
<organism evidence="12 13">
    <name type="scientific">Caldimonas mangrovi</name>
    <dbReference type="NCBI Taxonomy" id="2944811"/>
    <lineage>
        <taxon>Bacteria</taxon>
        <taxon>Pseudomonadati</taxon>
        <taxon>Pseudomonadota</taxon>
        <taxon>Betaproteobacteria</taxon>
        <taxon>Burkholderiales</taxon>
        <taxon>Sphaerotilaceae</taxon>
        <taxon>Caldimonas</taxon>
    </lineage>
</organism>
<feature type="domain" description="OmpA-like" evidence="11">
    <location>
        <begin position="67"/>
        <end position="181"/>
    </location>
</feature>
<feature type="signal peptide" evidence="10">
    <location>
        <begin position="1"/>
        <end position="20"/>
    </location>
</feature>
<comment type="function">
    <text evidence="8">Part of the Tol-Pal system, which plays a role in outer membrane invagination during cell division and is important for maintaining outer membrane integrity.</text>
</comment>
<evidence type="ECO:0000256" key="10">
    <source>
        <dbReference type="SAM" id="SignalP"/>
    </source>
</evidence>
<dbReference type="RefSeq" id="WP_251776320.1">
    <property type="nucleotide sequence ID" value="NZ_JAMKFE010000001.1"/>
</dbReference>
<dbReference type="PRINTS" id="PR01021">
    <property type="entry name" value="OMPADOMAIN"/>
</dbReference>
<comment type="subcellular location">
    <subcellularLocation>
        <location evidence="8">Cell outer membrane</location>
        <topology evidence="8">Lipid-anchor</topology>
    </subcellularLocation>
</comment>